<dbReference type="GO" id="GO:0015097">
    <property type="term" value="F:mercury ion transmembrane transporter activity"/>
    <property type="evidence" value="ECO:0007669"/>
    <property type="project" value="InterPro"/>
</dbReference>
<keyword evidence="12 15" id="KW-0472">Membrane</keyword>
<evidence type="ECO:0000256" key="15">
    <source>
        <dbReference type="SAM" id="Phobius"/>
    </source>
</evidence>
<reference evidence="16 17" key="1">
    <citation type="journal article" date="2007" name="Proc. Natl. Acad. Sci. U.S.A.">
        <title>Characterization of a marine gammaproteobacterium capable of aerobic anoxygenic photosynthesis.</title>
        <authorList>
            <person name="Fuchs B.M."/>
            <person name="Spring S."/>
            <person name="Teeling H."/>
            <person name="Quast C."/>
            <person name="Wulf J."/>
            <person name="Schattenhofer M."/>
            <person name="Yan S."/>
            <person name="Ferriera S."/>
            <person name="Johnson J."/>
            <person name="Glockner F.O."/>
            <person name="Amann R."/>
        </authorList>
    </citation>
    <scope>NUCLEOTIDE SEQUENCE [LARGE SCALE GENOMIC DNA]</scope>
    <source>
        <strain evidence="16">KT71</strain>
    </source>
</reference>
<dbReference type="Gene3D" id="1.10.287.910">
    <property type="entry name" value="bacterial mercury transporter, merf"/>
    <property type="match status" value="1"/>
</dbReference>
<evidence type="ECO:0000313" key="17">
    <source>
        <dbReference type="Proteomes" id="UP000019205"/>
    </source>
</evidence>
<reference evidence="16 17" key="2">
    <citation type="journal article" date="2009" name="PLoS ONE">
        <title>The photosynthetic apparatus and its regulation in the aerobic gammaproteobacterium Congregibacter litoralis gen. nov., sp. nov.</title>
        <authorList>
            <person name="Spring S."/>
            <person name="Lunsdorf H."/>
            <person name="Fuchs B.M."/>
            <person name="Tindall B.J."/>
        </authorList>
    </citation>
    <scope>NUCLEOTIDE SEQUENCE [LARGE SCALE GENOMIC DNA]</scope>
    <source>
        <strain evidence="16">KT71</strain>
    </source>
</reference>
<dbReference type="GO" id="GO:0005886">
    <property type="term" value="C:plasma membrane"/>
    <property type="evidence" value="ECO:0007669"/>
    <property type="project" value="UniProtKB-SubCell"/>
</dbReference>
<comment type="caution">
    <text evidence="16">The sequence shown here is derived from an EMBL/GenBank/DDBJ whole genome shotgun (WGS) entry which is preliminary data.</text>
</comment>
<evidence type="ECO:0000256" key="4">
    <source>
        <dbReference type="ARBA" id="ARBA00022448"/>
    </source>
</evidence>
<sequence>MPPKHKLAESNIPVISGVIAAIGASLCCVGPFVLLTLGISGAWIGNLTLLEPYRPLFIATVLLLFGWAGWQVHRPIEACEPGTACAVPQTRKRRQIIFWTTAIIALILVTSSYWIPLMA</sequence>
<dbReference type="RefSeq" id="WP_008295996.1">
    <property type="nucleotide sequence ID" value="NZ_CM002299.1"/>
</dbReference>
<comment type="subcellular location">
    <subcellularLocation>
        <location evidence="1">Cell inner membrane</location>
        <topology evidence="1">Multi-pass membrane protein</topology>
    </subcellularLocation>
</comment>
<dbReference type="GO" id="GO:0046872">
    <property type="term" value="F:metal ion binding"/>
    <property type="evidence" value="ECO:0007669"/>
    <property type="project" value="UniProtKB-KW"/>
</dbReference>
<comment type="function">
    <text evidence="14">Involved in mercury resistance. Probably transfers a mercuric ion from the periplasmic Hg(2+)-binding protein MerP to the cytoplasmic mercuric reductase MerA.</text>
</comment>
<keyword evidence="11 15" id="KW-1133">Transmembrane helix</keyword>
<evidence type="ECO:0000256" key="1">
    <source>
        <dbReference type="ARBA" id="ARBA00004429"/>
    </source>
</evidence>
<feature type="transmembrane region" description="Helical" evidence="15">
    <location>
        <begin position="53"/>
        <end position="70"/>
    </location>
</feature>
<keyword evidence="9" id="KW-0479">Metal-binding</keyword>
<dbReference type="InterPro" id="IPR003457">
    <property type="entry name" value="Transprt_MerT"/>
</dbReference>
<evidence type="ECO:0000256" key="12">
    <source>
        <dbReference type="ARBA" id="ARBA00023136"/>
    </source>
</evidence>
<evidence type="ECO:0000256" key="5">
    <source>
        <dbReference type="ARBA" id="ARBA00022466"/>
    </source>
</evidence>
<evidence type="ECO:0000256" key="8">
    <source>
        <dbReference type="ARBA" id="ARBA00022692"/>
    </source>
</evidence>
<evidence type="ECO:0000256" key="7">
    <source>
        <dbReference type="ARBA" id="ARBA00022519"/>
    </source>
</evidence>
<evidence type="ECO:0000256" key="13">
    <source>
        <dbReference type="ARBA" id="ARBA00030934"/>
    </source>
</evidence>
<protein>
    <recommendedName>
        <fullName evidence="3">Mercuric transport protein MerT</fullName>
    </recommendedName>
    <alternativeName>
        <fullName evidence="13">Mercury ion transport protein</fullName>
    </alternativeName>
</protein>
<evidence type="ECO:0000256" key="10">
    <source>
        <dbReference type="ARBA" id="ARBA00022914"/>
    </source>
</evidence>
<proteinExistence type="inferred from homology"/>
<evidence type="ECO:0000256" key="6">
    <source>
        <dbReference type="ARBA" id="ARBA00022475"/>
    </source>
</evidence>
<gene>
    <name evidence="16" type="ORF">KT71_17751</name>
</gene>
<evidence type="ECO:0000256" key="2">
    <source>
        <dbReference type="ARBA" id="ARBA00008224"/>
    </source>
</evidence>
<keyword evidence="6" id="KW-1003">Cell membrane</keyword>
<dbReference type="Pfam" id="PF02411">
    <property type="entry name" value="MerT"/>
    <property type="match status" value="1"/>
</dbReference>
<evidence type="ECO:0000256" key="11">
    <source>
        <dbReference type="ARBA" id="ARBA00022989"/>
    </source>
</evidence>
<evidence type="ECO:0000256" key="3">
    <source>
        <dbReference type="ARBA" id="ARBA00017053"/>
    </source>
</evidence>
<dbReference type="EMBL" id="AAOA02000001">
    <property type="protein sequence ID" value="EAQ99538.1"/>
    <property type="molecule type" value="Genomic_DNA"/>
</dbReference>
<dbReference type="eggNOG" id="ENOG5030FUH">
    <property type="taxonomic scope" value="Bacteria"/>
</dbReference>
<keyword evidence="5" id="KW-0475">Mercuric resistance</keyword>
<evidence type="ECO:0000256" key="9">
    <source>
        <dbReference type="ARBA" id="ARBA00022723"/>
    </source>
</evidence>
<dbReference type="Proteomes" id="UP000019205">
    <property type="component" value="Chromosome"/>
</dbReference>
<feature type="transmembrane region" description="Helical" evidence="15">
    <location>
        <begin position="96"/>
        <end position="115"/>
    </location>
</feature>
<keyword evidence="10" id="KW-0476">Mercury</keyword>
<name>A4A4B5_9GAMM</name>
<keyword evidence="17" id="KW-1185">Reference proteome</keyword>
<dbReference type="HOGENOM" id="CLU_151729_0_0_6"/>
<dbReference type="STRING" id="314285.KT71_17751"/>
<dbReference type="AlphaFoldDB" id="A4A4B5"/>
<keyword evidence="7" id="KW-0997">Cell inner membrane</keyword>
<comment type="similarity">
    <text evidence="2">Belongs to the MerT family.</text>
</comment>
<accession>A4A4B5</accession>
<organism evidence="16 17">
    <name type="scientific">Congregibacter litoralis KT71</name>
    <dbReference type="NCBI Taxonomy" id="314285"/>
    <lineage>
        <taxon>Bacteria</taxon>
        <taxon>Pseudomonadati</taxon>
        <taxon>Pseudomonadota</taxon>
        <taxon>Gammaproteobacteria</taxon>
        <taxon>Cellvibrionales</taxon>
        <taxon>Halieaceae</taxon>
        <taxon>Congregibacter</taxon>
    </lineage>
</organism>
<evidence type="ECO:0000256" key="14">
    <source>
        <dbReference type="ARBA" id="ARBA00045720"/>
    </source>
</evidence>
<feature type="transmembrane region" description="Helical" evidence="15">
    <location>
        <begin position="12"/>
        <end position="33"/>
    </location>
</feature>
<dbReference type="OrthoDB" id="9813737at2"/>
<evidence type="ECO:0000313" key="16">
    <source>
        <dbReference type="EMBL" id="EAQ99538.1"/>
    </source>
</evidence>
<keyword evidence="4" id="KW-0813">Transport</keyword>
<keyword evidence="8 15" id="KW-0812">Transmembrane</keyword>